<sequence>MAIVHLRNGTPLFGPLTDIPTELNLDKVLLNVEVNESFTVTATMSRVDTGAGVPGIVIKCKWGATLLESLVTNANGQAMFTLQLLEQGTFYLDFIYAGGDCAGGCTLSCILSCTASCT</sequence>
<dbReference type="AlphaFoldDB" id="X1DY62"/>
<comment type="caution">
    <text evidence="1">The sequence shown here is derived from an EMBL/GenBank/DDBJ whole genome shotgun (WGS) entry which is preliminary data.</text>
</comment>
<evidence type="ECO:0008006" key="2">
    <source>
        <dbReference type="Google" id="ProtNLM"/>
    </source>
</evidence>
<dbReference type="EMBL" id="BART01026807">
    <property type="protein sequence ID" value="GAH01333.1"/>
    <property type="molecule type" value="Genomic_DNA"/>
</dbReference>
<proteinExistence type="predicted"/>
<feature type="non-terminal residue" evidence="1">
    <location>
        <position position="118"/>
    </location>
</feature>
<accession>X1DY62</accession>
<name>X1DY62_9ZZZZ</name>
<reference evidence="1" key="1">
    <citation type="journal article" date="2014" name="Front. Microbiol.">
        <title>High frequency of phylogenetically diverse reductive dehalogenase-homologous genes in deep subseafloor sedimentary metagenomes.</title>
        <authorList>
            <person name="Kawai M."/>
            <person name="Futagami T."/>
            <person name="Toyoda A."/>
            <person name="Takaki Y."/>
            <person name="Nishi S."/>
            <person name="Hori S."/>
            <person name="Arai W."/>
            <person name="Tsubouchi T."/>
            <person name="Morono Y."/>
            <person name="Uchiyama I."/>
            <person name="Ito T."/>
            <person name="Fujiyama A."/>
            <person name="Inagaki F."/>
            <person name="Takami H."/>
        </authorList>
    </citation>
    <scope>NUCLEOTIDE SEQUENCE</scope>
    <source>
        <strain evidence="1">Expedition CK06-06</strain>
    </source>
</reference>
<organism evidence="1">
    <name type="scientific">marine sediment metagenome</name>
    <dbReference type="NCBI Taxonomy" id="412755"/>
    <lineage>
        <taxon>unclassified sequences</taxon>
        <taxon>metagenomes</taxon>
        <taxon>ecological metagenomes</taxon>
    </lineage>
</organism>
<protein>
    <recommendedName>
        <fullName evidence="2">Big-1 domain-containing protein</fullName>
    </recommendedName>
</protein>
<gene>
    <name evidence="1" type="ORF">S01H4_47694</name>
</gene>
<evidence type="ECO:0000313" key="1">
    <source>
        <dbReference type="EMBL" id="GAH01333.1"/>
    </source>
</evidence>